<evidence type="ECO:0000313" key="2">
    <source>
        <dbReference type="EMBL" id="SVB72897.1"/>
    </source>
</evidence>
<protein>
    <recommendedName>
        <fullName evidence="1">DSBA-like thioredoxin domain-containing protein</fullName>
    </recommendedName>
</protein>
<dbReference type="PANTHER" id="PTHR42943:SF2">
    <property type="entry name" value="GLUTATHIONE S-TRANSFERASE KAPPA 1"/>
    <property type="match status" value="1"/>
</dbReference>
<dbReference type="AlphaFoldDB" id="A0A382GE63"/>
<dbReference type="InterPro" id="IPR001853">
    <property type="entry name" value="DSBA-like_thioredoxin_dom"/>
</dbReference>
<proteinExistence type="predicted"/>
<accession>A0A382GE63</accession>
<dbReference type="GO" id="GO:0004602">
    <property type="term" value="F:glutathione peroxidase activity"/>
    <property type="evidence" value="ECO:0007669"/>
    <property type="project" value="TreeGrafter"/>
</dbReference>
<gene>
    <name evidence="2" type="ORF">METZ01_LOCUS225751</name>
</gene>
<dbReference type="InterPro" id="IPR036249">
    <property type="entry name" value="Thioredoxin-like_sf"/>
</dbReference>
<dbReference type="GO" id="GO:0005777">
    <property type="term" value="C:peroxisome"/>
    <property type="evidence" value="ECO:0007669"/>
    <property type="project" value="TreeGrafter"/>
</dbReference>
<dbReference type="EMBL" id="UINC01054780">
    <property type="protein sequence ID" value="SVB72897.1"/>
    <property type="molecule type" value="Genomic_DNA"/>
</dbReference>
<dbReference type="GO" id="GO:0006749">
    <property type="term" value="P:glutathione metabolic process"/>
    <property type="evidence" value="ECO:0007669"/>
    <property type="project" value="TreeGrafter"/>
</dbReference>
<organism evidence="2">
    <name type="scientific">marine metagenome</name>
    <dbReference type="NCBI Taxonomy" id="408172"/>
    <lineage>
        <taxon>unclassified sequences</taxon>
        <taxon>metagenomes</taxon>
        <taxon>ecological metagenomes</taxon>
    </lineage>
</organism>
<sequence>MNKVLKVYIDYKSPYAFIAKDPTYQLEREFGLEIDWYPLTLNIGSYLGTAKKNDSGKVVENNRSPRQWLMVKYAYKDARRYAELRGLTLKGTQKIWDSSLAAIGMLWAKAQGRDLLKHYTDITYERFWRRELDIEDPVVIRAQLKEAGCELGGFDDYLEGEGRRYHDELQDEILDAGCYGVPTYVIDKENYFGRQHLPRVRWHLGGCEGPLPDIAYDTILT</sequence>
<dbReference type="SUPFAM" id="SSF52833">
    <property type="entry name" value="Thioredoxin-like"/>
    <property type="match status" value="1"/>
</dbReference>
<dbReference type="InterPro" id="IPR051924">
    <property type="entry name" value="GST_Kappa/NadH"/>
</dbReference>
<dbReference type="Gene3D" id="3.40.30.10">
    <property type="entry name" value="Glutaredoxin"/>
    <property type="match status" value="1"/>
</dbReference>
<dbReference type="GO" id="GO:0004364">
    <property type="term" value="F:glutathione transferase activity"/>
    <property type="evidence" value="ECO:0007669"/>
    <property type="project" value="TreeGrafter"/>
</dbReference>
<name>A0A382GE63_9ZZZZ</name>
<dbReference type="Pfam" id="PF01323">
    <property type="entry name" value="DSBA"/>
    <property type="match status" value="1"/>
</dbReference>
<dbReference type="GO" id="GO:0005739">
    <property type="term" value="C:mitochondrion"/>
    <property type="evidence" value="ECO:0007669"/>
    <property type="project" value="TreeGrafter"/>
</dbReference>
<reference evidence="2" key="1">
    <citation type="submission" date="2018-05" db="EMBL/GenBank/DDBJ databases">
        <authorList>
            <person name="Lanie J.A."/>
            <person name="Ng W.-L."/>
            <person name="Kazmierczak K.M."/>
            <person name="Andrzejewski T.M."/>
            <person name="Davidsen T.M."/>
            <person name="Wayne K.J."/>
            <person name="Tettelin H."/>
            <person name="Glass J.I."/>
            <person name="Rusch D."/>
            <person name="Podicherti R."/>
            <person name="Tsui H.-C.T."/>
            <person name="Winkler M.E."/>
        </authorList>
    </citation>
    <scope>NUCLEOTIDE SEQUENCE</scope>
</reference>
<feature type="domain" description="DSBA-like thioredoxin" evidence="1">
    <location>
        <begin position="5"/>
        <end position="201"/>
    </location>
</feature>
<evidence type="ECO:0000259" key="1">
    <source>
        <dbReference type="Pfam" id="PF01323"/>
    </source>
</evidence>
<dbReference type="PANTHER" id="PTHR42943">
    <property type="entry name" value="GLUTATHIONE S-TRANSFERASE KAPPA"/>
    <property type="match status" value="1"/>
</dbReference>